<dbReference type="SUPFAM" id="SSF57889">
    <property type="entry name" value="Cysteine-rich domain"/>
    <property type="match status" value="1"/>
</dbReference>
<dbReference type="AlphaFoldDB" id="A0A821GUU1"/>
<organism evidence="5 6">
    <name type="scientific">Rotaria socialis</name>
    <dbReference type="NCBI Taxonomy" id="392032"/>
    <lineage>
        <taxon>Eukaryota</taxon>
        <taxon>Metazoa</taxon>
        <taxon>Spiralia</taxon>
        <taxon>Gnathifera</taxon>
        <taxon>Rotifera</taxon>
        <taxon>Eurotatoria</taxon>
        <taxon>Bdelloidea</taxon>
        <taxon>Philodinida</taxon>
        <taxon>Philodinidae</taxon>
        <taxon>Rotaria</taxon>
    </lineage>
</organism>
<feature type="compositionally biased region" description="Polar residues" evidence="3">
    <location>
        <begin position="62"/>
        <end position="88"/>
    </location>
</feature>
<feature type="compositionally biased region" description="Polar residues" evidence="3">
    <location>
        <begin position="127"/>
        <end position="140"/>
    </location>
</feature>
<keyword evidence="2" id="KW-0862">Zinc</keyword>
<dbReference type="GO" id="GO:0046872">
    <property type="term" value="F:metal ion binding"/>
    <property type="evidence" value="ECO:0007669"/>
    <property type="project" value="UniProtKB-KW"/>
</dbReference>
<dbReference type="PROSITE" id="PS50081">
    <property type="entry name" value="ZF_DAG_PE_2"/>
    <property type="match status" value="1"/>
</dbReference>
<evidence type="ECO:0000256" key="2">
    <source>
        <dbReference type="ARBA" id="ARBA00022833"/>
    </source>
</evidence>
<feature type="domain" description="Phorbol-ester/DAG-type" evidence="4">
    <location>
        <begin position="1"/>
        <end position="22"/>
    </location>
</feature>
<dbReference type="Proteomes" id="UP000663873">
    <property type="component" value="Unassembled WGS sequence"/>
</dbReference>
<proteinExistence type="predicted"/>
<evidence type="ECO:0000313" key="5">
    <source>
        <dbReference type="EMBL" id="CAF4671864.1"/>
    </source>
</evidence>
<evidence type="ECO:0000259" key="4">
    <source>
        <dbReference type="PROSITE" id="PS50081"/>
    </source>
</evidence>
<evidence type="ECO:0000256" key="1">
    <source>
        <dbReference type="ARBA" id="ARBA00022723"/>
    </source>
</evidence>
<evidence type="ECO:0000256" key="3">
    <source>
        <dbReference type="SAM" id="MobiDB-lite"/>
    </source>
</evidence>
<evidence type="ECO:0000313" key="6">
    <source>
        <dbReference type="Proteomes" id="UP000663873"/>
    </source>
</evidence>
<keyword evidence="6" id="KW-1185">Reference proteome</keyword>
<keyword evidence="1" id="KW-0479">Metal-binding</keyword>
<feature type="non-terminal residue" evidence="5">
    <location>
        <position position="1"/>
    </location>
</feature>
<gene>
    <name evidence="5" type="ORF">UJA718_LOCUS34795</name>
</gene>
<protein>
    <recommendedName>
        <fullName evidence="4">Phorbol-ester/DAG-type domain-containing protein</fullName>
    </recommendedName>
</protein>
<feature type="region of interest" description="Disordered" evidence="3">
    <location>
        <begin position="62"/>
        <end position="160"/>
    </location>
</feature>
<sequence>MRCEWCGITTHSTCRSRVPEECGFGTLRDIIIPPYAISIPRIADLNKDLILGIGNNMSKPIQNTSNNNSIPQTSDYVIVGSSSTTDSKNAGLIMRSSSTEHPSGGDLEAGPASTEKEPRSRAAETYASGNVQMENMTIQSGKPKHVKPSNKNQQDEEEER</sequence>
<accession>A0A821GUU1</accession>
<dbReference type="InterPro" id="IPR002219">
    <property type="entry name" value="PKC_DAG/PE"/>
</dbReference>
<comment type="caution">
    <text evidence="5">The sequence shown here is derived from an EMBL/GenBank/DDBJ whole genome shotgun (WGS) entry which is preliminary data.</text>
</comment>
<reference evidence="5" key="1">
    <citation type="submission" date="2021-02" db="EMBL/GenBank/DDBJ databases">
        <authorList>
            <person name="Nowell W R."/>
        </authorList>
    </citation>
    <scope>NUCLEOTIDE SEQUENCE</scope>
</reference>
<dbReference type="EMBL" id="CAJOBP010031832">
    <property type="protein sequence ID" value="CAF4671864.1"/>
    <property type="molecule type" value="Genomic_DNA"/>
</dbReference>
<dbReference type="InterPro" id="IPR046349">
    <property type="entry name" value="C1-like_sf"/>
</dbReference>
<name>A0A821GUU1_9BILA</name>